<evidence type="ECO:0000256" key="4">
    <source>
        <dbReference type="ARBA" id="ARBA00022723"/>
    </source>
</evidence>
<accession>M1PS28</accession>
<keyword evidence="2 8" id="KW-0808">Transferase</keyword>
<keyword evidence="5 8" id="KW-0408">Iron</keyword>
<dbReference type="GO" id="GO:0061711">
    <property type="term" value="F:tRNA N(6)-L-threonylcarbamoyladenine synthase activity"/>
    <property type="evidence" value="ECO:0007669"/>
    <property type="project" value="UniProtKB-EC"/>
</dbReference>
<comment type="cofactor">
    <cofactor evidence="8">
        <name>Fe(2+)</name>
        <dbReference type="ChEBI" id="CHEBI:29033"/>
    </cofactor>
    <text evidence="8">Binds 1 Fe(2+) ion per subunit.</text>
</comment>
<evidence type="ECO:0000256" key="3">
    <source>
        <dbReference type="ARBA" id="ARBA00022694"/>
    </source>
</evidence>
<dbReference type="Pfam" id="PF00814">
    <property type="entry name" value="TsaD"/>
    <property type="match status" value="1"/>
</dbReference>
<dbReference type="GO" id="GO:0016787">
    <property type="term" value="F:hydrolase activity"/>
    <property type="evidence" value="ECO:0007669"/>
    <property type="project" value="UniProtKB-KW"/>
</dbReference>
<reference evidence="11" key="1">
    <citation type="journal article" date="2013" name="Stand. Genomic Sci.">
        <title>Complete genome sequence of Desulfocapsa sulfexigens, a marine deltaproteobacterium specialized in disproportionating inorganic sulfur compounds.</title>
        <authorList>
            <person name="Finster K.W."/>
            <person name="Kjeldsen K.U."/>
            <person name="Kube M."/>
            <person name="Reinhardt R."/>
            <person name="Mussmann M."/>
            <person name="Amann R."/>
            <person name="Schreiber L."/>
        </authorList>
    </citation>
    <scope>NUCLEOTIDE SEQUENCE [LARGE SCALE GENOMIC DNA]</scope>
    <source>
        <strain evidence="11">DSM 10523 / SB164P1</strain>
    </source>
</reference>
<dbReference type="CDD" id="cd24133">
    <property type="entry name" value="ASKHA_NBD_TsaD_bac"/>
    <property type="match status" value="1"/>
</dbReference>
<dbReference type="NCBIfam" id="TIGR03723">
    <property type="entry name" value="T6A_TsaD_YgjD"/>
    <property type="match status" value="1"/>
</dbReference>
<dbReference type="PRINTS" id="PR00789">
    <property type="entry name" value="OSIALOPTASE"/>
</dbReference>
<dbReference type="GO" id="GO:0005506">
    <property type="term" value="F:iron ion binding"/>
    <property type="evidence" value="ECO:0007669"/>
    <property type="project" value="UniProtKB-UniRule"/>
</dbReference>
<feature type="binding site" evidence="8">
    <location>
        <begin position="144"/>
        <end position="148"/>
    </location>
    <ligand>
        <name>substrate</name>
    </ligand>
</feature>
<gene>
    <name evidence="8" type="primary">tsaD</name>
    <name evidence="10" type="ordered locus">UWK_02630</name>
</gene>
<organism evidence="10 11">
    <name type="scientific">Desulfocapsa sulfexigens (strain DSM 10523 / SB164P1)</name>
    <dbReference type="NCBI Taxonomy" id="1167006"/>
    <lineage>
        <taxon>Bacteria</taxon>
        <taxon>Pseudomonadati</taxon>
        <taxon>Thermodesulfobacteriota</taxon>
        <taxon>Desulfobulbia</taxon>
        <taxon>Desulfobulbales</taxon>
        <taxon>Desulfocapsaceae</taxon>
        <taxon>Desulfocapsa</taxon>
    </lineage>
</organism>
<evidence type="ECO:0000256" key="8">
    <source>
        <dbReference type="HAMAP-Rule" id="MF_01445"/>
    </source>
</evidence>
<dbReference type="KEGG" id="dsf:UWK_02630"/>
<keyword evidence="1 8" id="KW-0963">Cytoplasm</keyword>
<dbReference type="HAMAP" id="MF_01445">
    <property type="entry name" value="TsaD"/>
    <property type="match status" value="1"/>
</dbReference>
<dbReference type="SUPFAM" id="SSF53067">
    <property type="entry name" value="Actin-like ATPase domain"/>
    <property type="match status" value="2"/>
</dbReference>
<dbReference type="FunFam" id="3.30.420.40:FF:000012">
    <property type="entry name" value="tRNA N6-adenosine threonylcarbamoyltransferase"/>
    <property type="match status" value="1"/>
</dbReference>
<keyword evidence="11" id="KW-1185">Reference proteome</keyword>
<feature type="domain" description="Gcp-like" evidence="9">
    <location>
        <begin position="34"/>
        <end position="318"/>
    </location>
</feature>
<comment type="catalytic activity">
    <reaction evidence="7 8">
        <text>L-threonylcarbamoyladenylate + adenosine(37) in tRNA = N(6)-L-threonylcarbamoyladenosine(37) in tRNA + AMP + H(+)</text>
        <dbReference type="Rhea" id="RHEA:37059"/>
        <dbReference type="Rhea" id="RHEA-COMP:10162"/>
        <dbReference type="Rhea" id="RHEA-COMP:10163"/>
        <dbReference type="ChEBI" id="CHEBI:15378"/>
        <dbReference type="ChEBI" id="CHEBI:73682"/>
        <dbReference type="ChEBI" id="CHEBI:74411"/>
        <dbReference type="ChEBI" id="CHEBI:74418"/>
        <dbReference type="ChEBI" id="CHEBI:456215"/>
        <dbReference type="EC" id="2.3.1.234"/>
    </reaction>
</comment>
<dbReference type="InterPro" id="IPR000905">
    <property type="entry name" value="Gcp-like_dom"/>
</dbReference>
<dbReference type="InterPro" id="IPR043129">
    <property type="entry name" value="ATPase_NBD"/>
</dbReference>
<dbReference type="STRING" id="1167006.UWK_02630"/>
<dbReference type="PATRIC" id="fig|1167006.5.peg.2848"/>
<dbReference type="InterPro" id="IPR017861">
    <property type="entry name" value="KAE1/TsaD"/>
</dbReference>
<keyword evidence="4 8" id="KW-0479">Metal-binding</keyword>
<feature type="binding site" evidence="8">
    <location>
        <position position="177"/>
    </location>
    <ligand>
        <name>substrate</name>
    </ligand>
</feature>
<dbReference type="InterPro" id="IPR022450">
    <property type="entry name" value="TsaD"/>
</dbReference>
<dbReference type="GO" id="GO:0005737">
    <property type="term" value="C:cytoplasm"/>
    <property type="evidence" value="ECO:0007669"/>
    <property type="project" value="UniProtKB-SubCell"/>
</dbReference>
<dbReference type="EMBL" id="CP003985">
    <property type="protein sequence ID" value="AGF79166.1"/>
    <property type="molecule type" value="Genomic_DNA"/>
</dbReference>
<protein>
    <recommendedName>
        <fullName evidence="8">tRNA N6-adenosine threonylcarbamoyltransferase</fullName>
        <ecNumber evidence="8">2.3.1.234</ecNumber>
    </recommendedName>
    <alternativeName>
        <fullName evidence="8">N6-L-threonylcarbamoyladenine synthase</fullName>
        <shortName evidence="8">t(6)A synthase</shortName>
    </alternativeName>
    <alternativeName>
        <fullName evidence="8">t(6)A37 threonylcarbamoyladenosine biosynthesis protein TsaD</fullName>
    </alternativeName>
    <alternativeName>
        <fullName evidence="8">tRNA threonylcarbamoyladenosine biosynthesis protein TsaD</fullName>
    </alternativeName>
</protein>
<feature type="binding site" evidence="8">
    <location>
        <position position="312"/>
    </location>
    <ligand>
        <name>Fe cation</name>
        <dbReference type="ChEBI" id="CHEBI:24875"/>
    </ligand>
</feature>
<comment type="subcellular location">
    <subcellularLocation>
        <location evidence="8">Cytoplasm</location>
    </subcellularLocation>
</comment>
<keyword evidence="10" id="KW-0378">Hydrolase</keyword>
<evidence type="ECO:0000256" key="6">
    <source>
        <dbReference type="ARBA" id="ARBA00023315"/>
    </source>
</evidence>
<feature type="binding site" evidence="8">
    <location>
        <position position="121"/>
    </location>
    <ligand>
        <name>Fe cation</name>
        <dbReference type="ChEBI" id="CHEBI:24875"/>
    </ligand>
</feature>
<evidence type="ECO:0000256" key="2">
    <source>
        <dbReference type="ARBA" id="ARBA00022679"/>
    </source>
</evidence>
<keyword evidence="3 8" id="KW-0819">tRNA processing</keyword>
<comment type="similarity">
    <text evidence="8">Belongs to the KAE1 / TsaD family.</text>
</comment>
<dbReference type="HOGENOM" id="CLU_023208_0_2_7"/>
<feature type="binding site" evidence="8">
    <location>
        <position position="125"/>
    </location>
    <ligand>
        <name>Fe cation</name>
        <dbReference type="ChEBI" id="CHEBI:24875"/>
    </ligand>
</feature>
<evidence type="ECO:0000313" key="11">
    <source>
        <dbReference type="Proteomes" id="UP000011721"/>
    </source>
</evidence>
<comment type="function">
    <text evidence="8">Required for the formation of a threonylcarbamoyl group on adenosine at position 37 (t(6)A37) in tRNAs that read codons beginning with adenine. Is involved in the transfer of the threonylcarbamoyl moiety of threonylcarbamoyl-AMP (TC-AMP) to the N6 group of A37, together with TsaE and TsaB. TsaD likely plays a direct catalytic role in this reaction.</text>
</comment>
<dbReference type="GO" id="GO:0002949">
    <property type="term" value="P:tRNA threonylcarbamoyladenosine modification"/>
    <property type="evidence" value="ECO:0007669"/>
    <property type="project" value="UniProtKB-UniRule"/>
</dbReference>
<dbReference type="eggNOG" id="COG0533">
    <property type="taxonomic scope" value="Bacteria"/>
</dbReference>
<name>M1PS28_DESSD</name>
<feature type="binding site" evidence="8">
    <location>
        <position position="190"/>
    </location>
    <ligand>
        <name>substrate</name>
    </ligand>
</feature>
<feature type="binding site" evidence="8">
    <location>
        <position position="284"/>
    </location>
    <ligand>
        <name>substrate</name>
    </ligand>
</feature>
<evidence type="ECO:0000259" key="9">
    <source>
        <dbReference type="Pfam" id="PF00814"/>
    </source>
</evidence>
<dbReference type="AlphaFoldDB" id="M1PS28"/>
<dbReference type="PANTHER" id="PTHR11735">
    <property type="entry name" value="TRNA N6-ADENOSINE THREONYLCARBAMOYLTRANSFERASE"/>
    <property type="match status" value="1"/>
</dbReference>
<dbReference type="PANTHER" id="PTHR11735:SF6">
    <property type="entry name" value="TRNA N6-ADENOSINE THREONYLCARBAMOYLTRANSFERASE, MITOCHONDRIAL"/>
    <property type="match status" value="1"/>
</dbReference>
<evidence type="ECO:0000313" key="10">
    <source>
        <dbReference type="EMBL" id="AGF79166.1"/>
    </source>
</evidence>
<comment type="caution">
    <text evidence="8">Lacks conserved residue(s) required for the propagation of feature annotation.</text>
</comment>
<evidence type="ECO:0000256" key="1">
    <source>
        <dbReference type="ARBA" id="ARBA00022490"/>
    </source>
</evidence>
<proteinExistence type="inferred from homology"/>
<dbReference type="NCBIfam" id="TIGR00329">
    <property type="entry name" value="gcp_kae1"/>
    <property type="match status" value="1"/>
</dbReference>
<evidence type="ECO:0000256" key="5">
    <source>
        <dbReference type="ARBA" id="ARBA00023004"/>
    </source>
</evidence>
<evidence type="ECO:0000256" key="7">
    <source>
        <dbReference type="ARBA" id="ARBA00048117"/>
    </source>
</evidence>
<dbReference type="EC" id="2.3.1.234" evidence="8"/>
<dbReference type="Proteomes" id="UP000011721">
    <property type="component" value="Chromosome"/>
</dbReference>
<keyword evidence="6 8" id="KW-0012">Acyltransferase</keyword>
<dbReference type="FunFam" id="3.30.420.40:FF:000040">
    <property type="entry name" value="tRNA N6-adenosine threonylcarbamoyltransferase"/>
    <property type="match status" value="1"/>
</dbReference>
<sequence length="344" mass="37284">MATVKKQAIKMLTLGIESSCDDTAAAVLQDDCRLLSSVLTSQDSIHTRFGGVVPELASRNHLESIVPVVNEALARAEVNLKDIDLLAVTQGPGLIGSLLVGFSYAKALSYVSKIPCVGVDHMAGHILSVFLEEDKPEFPFIALIVSGGTSSIYRADSYTSFTLLGRTRDDAAGEAFDKVAKLLGFPYPGGPIISREAQSGTPDAIKFPRSWLEKDSLDFSFSGLKTAVLNHCNNEGQKKNPLQIADICASFQEAVVDILVEKTMLAATQQNIHTVVLGGGVSSNPRLRRHMEKRCQDEGNRLYVPRPAYCTDNGAMIAIAGVHQHRQNSHFSYDSDVYCRSLLA</sequence>
<dbReference type="Gene3D" id="3.30.420.40">
    <property type="match status" value="2"/>
</dbReference>